<evidence type="ECO:0000256" key="1">
    <source>
        <dbReference type="SAM" id="MobiDB-lite"/>
    </source>
</evidence>
<dbReference type="RefSeq" id="WP_344637951.1">
    <property type="nucleotide sequence ID" value="NZ_BAAATR010000018.1"/>
</dbReference>
<dbReference type="EMBL" id="BAAATR010000018">
    <property type="protein sequence ID" value="GAA2253506.1"/>
    <property type="molecule type" value="Genomic_DNA"/>
</dbReference>
<accession>A0ABP5R9X3</accession>
<feature type="region of interest" description="Disordered" evidence="1">
    <location>
        <begin position="93"/>
        <end position="124"/>
    </location>
</feature>
<dbReference type="Proteomes" id="UP001500305">
    <property type="component" value="Unassembled WGS sequence"/>
</dbReference>
<evidence type="ECO:0000313" key="3">
    <source>
        <dbReference type="Proteomes" id="UP001500305"/>
    </source>
</evidence>
<proteinExistence type="predicted"/>
<gene>
    <name evidence="2" type="ORF">GCM10010430_41570</name>
</gene>
<reference evidence="3" key="1">
    <citation type="journal article" date="2019" name="Int. J. Syst. Evol. Microbiol.">
        <title>The Global Catalogue of Microorganisms (GCM) 10K type strain sequencing project: providing services to taxonomists for standard genome sequencing and annotation.</title>
        <authorList>
            <consortium name="The Broad Institute Genomics Platform"/>
            <consortium name="The Broad Institute Genome Sequencing Center for Infectious Disease"/>
            <person name="Wu L."/>
            <person name="Ma J."/>
        </authorList>
    </citation>
    <scope>NUCLEOTIDE SEQUENCE [LARGE SCALE GENOMIC DNA]</scope>
    <source>
        <strain evidence="3">JCM 7356</strain>
    </source>
</reference>
<protein>
    <submittedName>
        <fullName evidence="2">Uncharacterized protein</fullName>
    </submittedName>
</protein>
<evidence type="ECO:0000313" key="2">
    <source>
        <dbReference type="EMBL" id="GAA2253506.1"/>
    </source>
</evidence>
<organism evidence="2 3">
    <name type="scientific">Kitasatospora cystarginea</name>
    <dbReference type="NCBI Taxonomy" id="58350"/>
    <lineage>
        <taxon>Bacteria</taxon>
        <taxon>Bacillati</taxon>
        <taxon>Actinomycetota</taxon>
        <taxon>Actinomycetes</taxon>
        <taxon>Kitasatosporales</taxon>
        <taxon>Streptomycetaceae</taxon>
        <taxon>Kitasatospora</taxon>
    </lineage>
</organism>
<keyword evidence="3" id="KW-1185">Reference proteome</keyword>
<comment type="caution">
    <text evidence="2">The sequence shown here is derived from an EMBL/GenBank/DDBJ whole genome shotgun (WGS) entry which is preliminary data.</text>
</comment>
<name>A0ABP5R9X3_9ACTN</name>
<sequence length="124" mass="13459">MVAAGLDSGVPEEAVAGLAQAPWPLVSYRGRYAPMVPHLGNEQVRVRHDTVMSRVDRLVARGRAEESLRTDRPRRRLVTAVHALANEAITETGQGRLATERASDVPATGPPGLPRRFPVNYASL</sequence>